<feature type="transmembrane region" description="Helical" evidence="1">
    <location>
        <begin position="399"/>
        <end position="420"/>
    </location>
</feature>
<feature type="transmembrane region" description="Helical" evidence="1">
    <location>
        <begin position="967"/>
        <end position="987"/>
    </location>
</feature>
<feature type="transmembrane region" description="Helical" evidence="1">
    <location>
        <begin position="940"/>
        <end position="960"/>
    </location>
</feature>
<dbReference type="GO" id="GO:0005886">
    <property type="term" value="C:plasma membrane"/>
    <property type="evidence" value="ECO:0007669"/>
    <property type="project" value="TreeGrafter"/>
</dbReference>
<dbReference type="InterPro" id="IPR027463">
    <property type="entry name" value="AcrB_DN_DC_subdom"/>
</dbReference>
<dbReference type="PANTHER" id="PTHR32063:SF24">
    <property type="entry name" value="CATION EFFLUX SYSTEM (ACRB_ACRD_ACRF FAMILY)"/>
    <property type="match status" value="1"/>
</dbReference>
<keyword evidence="1" id="KW-0472">Membrane</keyword>
<dbReference type="AlphaFoldDB" id="A0A917N0U2"/>
<feature type="transmembrane region" description="Helical" evidence="1">
    <location>
        <begin position="1089"/>
        <end position="1114"/>
    </location>
</feature>
<dbReference type="Pfam" id="PF00873">
    <property type="entry name" value="ACR_tran"/>
    <property type="match status" value="1"/>
</dbReference>
<evidence type="ECO:0000313" key="2">
    <source>
        <dbReference type="EMBL" id="GGI50225.1"/>
    </source>
</evidence>
<dbReference type="SUPFAM" id="SSF82866">
    <property type="entry name" value="Multidrug efflux transporter AcrB transmembrane domain"/>
    <property type="match status" value="2"/>
</dbReference>
<feature type="transmembrane region" description="Helical" evidence="1">
    <location>
        <begin position="591"/>
        <end position="611"/>
    </location>
</feature>
<dbReference type="Gene3D" id="3.30.70.1430">
    <property type="entry name" value="Multidrug efflux transporter AcrB pore domain"/>
    <property type="match status" value="2"/>
</dbReference>
<feature type="transmembrane region" description="Helical" evidence="1">
    <location>
        <begin position="481"/>
        <end position="503"/>
    </location>
</feature>
<proteinExistence type="predicted"/>
<feature type="transmembrane region" description="Helical" evidence="1">
    <location>
        <begin position="373"/>
        <end position="393"/>
    </location>
</feature>
<evidence type="ECO:0000256" key="1">
    <source>
        <dbReference type="SAM" id="Phobius"/>
    </source>
</evidence>
<dbReference type="Gene3D" id="3.30.70.1320">
    <property type="entry name" value="Multidrug efflux transporter AcrB pore domain like"/>
    <property type="match status" value="1"/>
</dbReference>
<protein>
    <submittedName>
        <fullName evidence="2">Copper transporter</fullName>
    </submittedName>
</protein>
<dbReference type="SUPFAM" id="SSF82693">
    <property type="entry name" value="Multidrug efflux transporter AcrB pore domain, PN1, PN2, PC1 and PC2 subdomains"/>
    <property type="match status" value="3"/>
</dbReference>
<evidence type="ECO:0000313" key="3">
    <source>
        <dbReference type="Proteomes" id="UP000662074"/>
    </source>
</evidence>
<comment type="caution">
    <text evidence="2">The sequence shown here is derived from an EMBL/GenBank/DDBJ whole genome shotgun (WGS) entry which is preliminary data.</text>
</comment>
<feature type="transmembrane region" description="Helical" evidence="1">
    <location>
        <begin position="20"/>
        <end position="39"/>
    </location>
</feature>
<organism evidence="2 3">
    <name type="scientific">Mucilaginibacter galii</name>
    <dbReference type="NCBI Taxonomy" id="2005073"/>
    <lineage>
        <taxon>Bacteria</taxon>
        <taxon>Pseudomonadati</taxon>
        <taxon>Bacteroidota</taxon>
        <taxon>Sphingobacteriia</taxon>
        <taxon>Sphingobacteriales</taxon>
        <taxon>Sphingobacteriaceae</taxon>
        <taxon>Mucilaginibacter</taxon>
    </lineage>
</organism>
<dbReference type="Gene3D" id="3.30.70.1440">
    <property type="entry name" value="Multidrug efflux transporter AcrB pore domain"/>
    <property type="match status" value="1"/>
</dbReference>
<reference evidence="2" key="2">
    <citation type="submission" date="2020-09" db="EMBL/GenBank/DDBJ databases">
        <authorList>
            <person name="Sun Q."/>
            <person name="Sedlacek I."/>
        </authorList>
    </citation>
    <scope>NUCLEOTIDE SEQUENCE</scope>
    <source>
        <strain evidence="2">CCM 8711</strain>
    </source>
</reference>
<dbReference type="Proteomes" id="UP000662074">
    <property type="component" value="Unassembled WGS sequence"/>
</dbReference>
<gene>
    <name evidence="2" type="ORF">GCM10011425_14370</name>
</gene>
<dbReference type="SUPFAM" id="SSF82714">
    <property type="entry name" value="Multidrug efflux transporter AcrB TolC docking domain, DN and DC subdomains"/>
    <property type="match status" value="2"/>
</dbReference>
<keyword evidence="3" id="KW-1185">Reference proteome</keyword>
<keyword evidence="1" id="KW-1133">Transmembrane helix</keyword>
<feature type="transmembrane region" description="Helical" evidence="1">
    <location>
        <begin position="1043"/>
        <end position="1069"/>
    </location>
</feature>
<feature type="transmembrane region" description="Helical" evidence="1">
    <location>
        <begin position="441"/>
        <end position="461"/>
    </location>
</feature>
<feature type="transmembrane region" description="Helical" evidence="1">
    <location>
        <begin position="545"/>
        <end position="564"/>
    </location>
</feature>
<sequence>MKDVKKEFGPSSWAIDNKTAIYVLMFLITVLGLISYNNLPKENFPDIAVPKIFVTTTFIGQSPQNVENLVTRQIEKKLKSLKGLKKVTSNSLQNVSVITAEFNPNIKVKDAKIDVQDAVDKAKEDLPKNDNNFKEPTVSDINVADLPILYVNLSGDYDLKKLKEYADILKDEIEGYKEISKVDEIGALTPEIQINVDMNKMSAAQITFDDIIRAVGNENILSSVGTIKTDGVRRSIDLRQDFKNADEVAAMVIRNPKGQAVYLRDIADVKDSFLEQESYARLKTPANPSFKNVITLNVSKRSGENLIEASDKINALIKEKQETVFPKGLNVTVTGDQSDKTRTTLNDLINTIIIGFILVTVILMFFMGTTNAIFVALSVPLSCFIAFLILPWLGYTLNMIVLFSFLLALGIVVDDAIVVIENTHRIFDNGKVPIKEAAKTAAGEVFLPVFSGTMTTLAPFVPLMFWNSIIGEFMKFLPVTLIITLLASLVVAYIMNPVFAVDFMKPHHDGEHENPKLDKPTKRALIYLGIATVISYFFSFGFGNFMVVIIVLYLINHFFLLKIIDRFQKNSWPKFQNWYAKWLERAVRRPITILIGTFVLFILALVVNSILGKTPEFFPSGDPNFAYVYITMPIGTDQATTDAVTKKVEQRVAQVVEPDKEVVSSIISNVTKSVTDPQDEDQGDYQNKGKVTVAFVEFGERDGADTKAILAKIRKSVNGIIPGVKISVAQESSGPPVQKDISIELIGDDLDSLVKTGNRLKNYLAKQNIAGIENLTADVQSDKPVIVFDVDRERANREGISSGQITQNLAAAILGLKAADFRNTKEDDYQIKVRALPEQRSNIDELRNLKITYRDLATGGSIRQVPISAFTDVRYTNTYSNIKRKQQRRVLTLGSNVIKPFNANDVNANILQAIKSFKKPDNIIIRQGGGQEDQMEAMNFLLGALATSFGLILVILMIQFNSIGKTLIIISEIFFSIIGVLLGISLFGMTMSIVMTGIGIIALAGVVVRNGILLVEFTDMLIEQGTSVHDAVVEAGHTRMTPVLLTATAAILGLIPLAVGFNIDFVGLFTHFNPHIHFGGDNVAFWGPLAWTMIFGLGFATVITLILVPCMYLIRVNLKNRLFGKKNEELHTQPQLEVVD</sequence>
<dbReference type="PRINTS" id="PR00702">
    <property type="entry name" value="ACRIFLAVINRP"/>
</dbReference>
<feature type="transmembrane region" description="Helical" evidence="1">
    <location>
        <begin position="348"/>
        <end position="366"/>
    </location>
</feature>
<dbReference type="RefSeq" id="WP_188415234.1">
    <property type="nucleotide sequence ID" value="NZ_BMDO01000003.1"/>
</dbReference>
<dbReference type="GO" id="GO:0042910">
    <property type="term" value="F:xenobiotic transmembrane transporter activity"/>
    <property type="evidence" value="ECO:0007669"/>
    <property type="project" value="TreeGrafter"/>
</dbReference>
<keyword evidence="1" id="KW-0812">Transmembrane</keyword>
<dbReference type="PANTHER" id="PTHR32063">
    <property type="match status" value="1"/>
</dbReference>
<dbReference type="EMBL" id="BMDO01000003">
    <property type="protein sequence ID" value="GGI50225.1"/>
    <property type="molecule type" value="Genomic_DNA"/>
</dbReference>
<name>A0A917N0U2_9SPHI</name>
<accession>A0A917N0U2</accession>
<dbReference type="InterPro" id="IPR001036">
    <property type="entry name" value="Acrflvin-R"/>
</dbReference>
<feature type="transmembrane region" description="Helical" evidence="1">
    <location>
        <begin position="993"/>
        <end position="1015"/>
    </location>
</feature>
<dbReference type="Gene3D" id="3.30.2090.10">
    <property type="entry name" value="Multidrug efflux transporter AcrB TolC docking domain, DN and DC subdomains"/>
    <property type="match status" value="2"/>
</dbReference>
<dbReference type="Gene3D" id="1.20.1640.10">
    <property type="entry name" value="Multidrug efflux transporter AcrB transmembrane domain"/>
    <property type="match status" value="2"/>
</dbReference>
<reference evidence="2" key="1">
    <citation type="journal article" date="2014" name="Int. J. Syst. Evol. Microbiol.">
        <title>Complete genome sequence of Corynebacterium casei LMG S-19264T (=DSM 44701T), isolated from a smear-ripened cheese.</title>
        <authorList>
            <consortium name="US DOE Joint Genome Institute (JGI-PGF)"/>
            <person name="Walter F."/>
            <person name="Albersmeier A."/>
            <person name="Kalinowski J."/>
            <person name="Ruckert C."/>
        </authorList>
    </citation>
    <scope>NUCLEOTIDE SEQUENCE</scope>
    <source>
        <strain evidence="2">CCM 8711</strain>
    </source>
</reference>